<dbReference type="InterPro" id="IPR001387">
    <property type="entry name" value="Cro/C1-type_HTH"/>
</dbReference>
<dbReference type="RefSeq" id="WP_102242938.1">
    <property type="nucleotide sequence ID" value="NZ_CP025704.1"/>
</dbReference>
<dbReference type="SUPFAM" id="SSF47413">
    <property type="entry name" value="lambda repressor-like DNA-binding domains"/>
    <property type="match status" value="1"/>
</dbReference>
<dbReference type="CDD" id="cd00093">
    <property type="entry name" value="HTH_XRE"/>
    <property type="match status" value="1"/>
</dbReference>
<reference evidence="1 2" key="1">
    <citation type="submission" date="2018-01" db="EMBL/GenBank/DDBJ databases">
        <title>Complete genome sequence of Bacteriovorax stolpii DSM12778.</title>
        <authorList>
            <person name="Tang B."/>
            <person name="Chang J."/>
        </authorList>
    </citation>
    <scope>NUCLEOTIDE SEQUENCE [LARGE SCALE GENOMIC DNA]</scope>
    <source>
        <strain evidence="1 2">DSM 12778</strain>
    </source>
</reference>
<dbReference type="Proteomes" id="UP000235584">
    <property type="component" value="Chromosome"/>
</dbReference>
<keyword evidence="2" id="KW-1185">Reference proteome</keyword>
<sequence>MSIEHTQIGERIRKARLAKQMKQSDLDIDAQLPSTAISKIERGSREITTSELIRIARALGTPVDSLTGNSDGFIYSEEIKIVEALREIPFEDYKRIISMLEASVYYTAKDADMNKKDSLLDLVSSLASFMKNDQRPRPIEKNYNNEKDIKKLKNLH</sequence>
<dbReference type="InterPro" id="IPR010982">
    <property type="entry name" value="Lambda_DNA-bd_dom_sf"/>
</dbReference>
<dbReference type="Gene3D" id="1.10.260.40">
    <property type="entry name" value="lambda repressor-like DNA-binding domains"/>
    <property type="match status" value="1"/>
</dbReference>
<dbReference type="PROSITE" id="PS50943">
    <property type="entry name" value="HTH_CROC1"/>
    <property type="match status" value="1"/>
</dbReference>
<protein>
    <submittedName>
        <fullName evidence="1">Uncharacterized protein</fullName>
    </submittedName>
</protein>
<dbReference type="AlphaFoldDB" id="A0A2K9NQ59"/>
<dbReference type="EMBL" id="CP025704">
    <property type="protein sequence ID" value="AUN97643.1"/>
    <property type="molecule type" value="Genomic_DNA"/>
</dbReference>
<dbReference type="Pfam" id="PF01381">
    <property type="entry name" value="HTH_3"/>
    <property type="match status" value="1"/>
</dbReference>
<evidence type="ECO:0000313" key="2">
    <source>
        <dbReference type="Proteomes" id="UP000235584"/>
    </source>
</evidence>
<dbReference type="SMART" id="SM00530">
    <property type="entry name" value="HTH_XRE"/>
    <property type="match status" value="1"/>
</dbReference>
<dbReference type="KEGG" id="bsto:C0V70_05840"/>
<dbReference type="GO" id="GO:0003677">
    <property type="term" value="F:DNA binding"/>
    <property type="evidence" value="ECO:0007669"/>
    <property type="project" value="InterPro"/>
</dbReference>
<organism evidence="1 2">
    <name type="scientific">Bacteriovorax stolpii</name>
    <name type="common">Bdellovibrio stolpii</name>
    <dbReference type="NCBI Taxonomy" id="960"/>
    <lineage>
        <taxon>Bacteria</taxon>
        <taxon>Pseudomonadati</taxon>
        <taxon>Bdellovibrionota</taxon>
        <taxon>Bacteriovoracia</taxon>
        <taxon>Bacteriovoracales</taxon>
        <taxon>Bacteriovoracaceae</taxon>
        <taxon>Bacteriovorax</taxon>
    </lineage>
</organism>
<gene>
    <name evidence="1" type="ORF">C0V70_05840</name>
</gene>
<evidence type="ECO:0000313" key="1">
    <source>
        <dbReference type="EMBL" id="AUN97643.1"/>
    </source>
</evidence>
<accession>A0A2K9NQ59</accession>
<proteinExistence type="predicted"/>
<name>A0A2K9NQ59_BACTC</name>